<dbReference type="PANTHER" id="PTHR30419">
    <property type="entry name" value="HTH-TYPE TRANSCRIPTIONAL REGULATOR YBHD"/>
    <property type="match status" value="1"/>
</dbReference>
<evidence type="ECO:0000259" key="5">
    <source>
        <dbReference type="PROSITE" id="PS50931"/>
    </source>
</evidence>
<organism evidence="6 7">
    <name type="scientific">Shewanella electrodiphila</name>
    <dbReference type="NCBI Taxonomy" id="934143"/>
    <lineage>
        <taxon>Bacteria</taxon>
        <taxon>Pseudomonadati</taxon>
        <taxon>Pseudomonadota</taxon>
        <taxon>Gammaproteobacteria</taxon>
        <taxon>Alteromonadales</taxon>
        <taxon>Shewanellaceae</taxon>
        <taxon>Shewanella</taxon>
    </lineage>
</organism>
<dbReference type="Gene3D" id="1.10.10.10">
    <property type="entry name" value="Winged helix-like DNA-binding domain superfamily/Winged helix DNA-binding domain"/>
    <property type="match status" value="1"/>
</dbReference>
<accession>A0ABT0KKU6</accession>
<feature type="domain" description="HTH lysR-type" evidence="5">
    <location>
        <begin position="1"/>
        <end position="58"/>
    </location>
</feature>
<dbReference type="Proteomes" id="UP001202134">
    <property type="component" value="Unassembled WGS sequence"/>
</dbReference>
<dbReference type="Pfam" id="PF03466">
    <property type="entry name" value="LysR_substrate"/>
    <property type="match status" value="1"/>
</dbReference>
<comment type="similarity">
    <text evidence="1">Belongs to the LysR transcriptional regulatory family.</text>
</comment>
<dbReference type="InterPro" id="IPR000847">
    <property type="entry name" value="LysR_HTH_N"/>
</dbReference>
<proteinExistence type="inferred from homology"/>
<dbReference type="PANTHER" id="PTHR30419:SF30">
    <property type="entry name" value="LYSR FAMILY TRANSCRIPTIONAL REGULATOR"/>
    <property type="match status" value="1"/>
</dbReference>
<dbReference type="RefSeq" id="WP_248954845.1">
    <property type="nucleotide sequence ID" value="NZ_JAKIKU010000002.1"/>
</dbReference>
<evidence type="ECO:0000256" key="4">
    <source>
        <dbReference type="ARBA" id="ARBA00023163"/>
    </source>
</evidence>
<sequence length="305" mass="34052">MELRHLKHFLVVADLKHFHRAALELNLAQPSLSRSIQKMEDLLGAKLLERTSRSVTLTPFGEVVVEHGSRIVRDVEYLKREIKAIQGLETGELMVGASAIPLNSIVGPSIGQFINTFPNVNVELKVGNWLSLYQKLCKAEVSLFIAETKATELDLRDDIEVIPLPSFQAVFCCRAGHPLTDKPQVTLDDIKQYPIAIPSALPKPLFVQFGDLFSKYRDDFSGLVKFEQFQAIKESLTECDLVALAPDISIVREVESQSLVELPVMDIPDIKASFSIVYLKNRRLTPAAKAFIDFINPEPLAISVN</sequence>
<keyword evidence="3" id="KW-0238">DNA-binding</keyword>
<evidence type="ECO:0000256" key="2">
    <source>
        <dbReference type="ARBA" id="ARBA00023015"/>
    </source>
</evidence>
<keyword evidence="2" id="KW-0805">Transcription regulation</keyword>
<dbReference type="SUPFAM" id="SSF53850">
    <property type="entry name" value="Periplasmic binding protein-like II"/>
    <property type="match status" value="1"/>
</dbReference>
<keyword evidence="4" id="KW-0804">Transcription</keyword>
<dbReference type="InterPro" id="IPR036390">
    <property type="entry name" value="WH_DNA-bd_sf"/>
</dbReference>
<dbReference type="CDD" id="cd05466">
    <property type="entry name" value="PBP2_LTTR_substrate"/>
    <property type="match status" value="1"/>
</dbReference>
<dbReference type="InterPro" id="IPR036388">
    <property type="entry name" value="WH-like_DNA-bd_sf"/>
</dbReference>
<dbReference type="PROSITE" id="PS50931">
    <property type="entry name" value="HTH_LYSR"/>
    <property type="match status" value="1"/>
</dbReference>
<dbReference type="PRINTS" id="PR00039">
    <property type="entry name" value="HTHLYSR"/>
</dbReference>
<evidence type="ECO:0000313" key="7">
    <source>
        <dbReference type="Proteomes" id="UP001202134"/>
    </source>
</evidence>
<dbReference type="InterPro" id="IPR050950">
    <property type="entry name" value="HTH-type_LysR_regulators"/>
</dbReference>
<dbReference type="Pfam" id="PF00126">
    <property type="entry name" value="HTH_1"/>
    <property type="match status" value="1"/>
</dbReference>
<keyword evidence="7" id="KW-1185">Reference proteome</keyword>
<dbReference type="InterPro" id="IPR005119">
    <property type="entry name" value="LysR_subst-bd"/>
</dbReference>
<protein>
    <submittedName>
        <fullName evidence="6">LysR family transcriptional regulator</fullName>
    </submittedName>
</protein>
<comment type="caution">
    <text evidence="6">The sequence shown here is derived from an EMBL/GenBank/DDBJ whole genome shotgun (WGS) entry which is preliminary data.</text>
</comment>
<evidence type="ECO:0000256" key="1">
    <source>
        <dbReference type="ARBA" id="ARBA00009437"/>
    </source>
</evidence>
<evidence type="ECO:0000313" key="6">
    <source>
        <dbReference type="EMBL" id="MCL1044462.1"/>
    </source>
</evidence>
<dbReference type="EMBL" id="JAKIKU010000002">
    <property type="protein sequence ID" value="MCL1044462.1"/>
    <property type="molecule type" value="Genomic_DNA"/>
</dbReference>
<gene>
    <name evidence="6" type="ORF">L2737_03830</name>
</gene>
<dbReference type="SUPFAM" id="SSF46785">
    <property type="entry name" value="Winged helix' DNA-binding domain"/>
    <property type="match status" value="1"/>
</dbReference>
<reference evidence="6 7" key="1">
    <citation type="submission" date="2022-01" db="EMBL/GenBank/DDBJ databases">
        <title>Whole genome-based taxonomy of the Shewanellaceae.</title>
        <authorList>
            <person name="Martin-Rodriguez A.J."/>
        </authorList>
    </citation>
    <scope>NUCLEOTIDE SEQUENCE [LARGE SCALE GENOMIC DNA]</scope>
    <source>
        <strain evidence="6 7">DSM 24955</strain>
    </source>
</reference>
<evidence type="ECO:0000256" key="3">
    <source>
        <dbReference type="ARBA" id="ARBA00023125"/>
    </source>
</evidence>
<dbReference type="Gene3D" id="3.40.190.290">
    <property type="match status" value="1"/>
</dbReference>
<name>A0ABT0KKU6_9GAMM</name>